<organism evidence="2">
    <name type="scientific">uncultured Caudovirales phage</name>
    <dbReference type="NCBI Taxonomy" id="2100421"/>
    <lineage>
        <taxon>Viruses</taxon>
        <taxon>Duplodnaviria</taxon>
        <taxon>Heunggongvirae</taxon>
        <taxon>Uroviricota</taxon>
        <taxon>Caudoviricetes</taxon>
        <taxon>Peduoviridae</taxon>
        <taxon>Maltschvirus</taxon>
        <taxon>Maltschvirus maltsch</taxon>
    </lineage>
</organism>
<name>A0A6J5S224_9CAUD</name>
<dbReference type="EMBL" id="LR797323">
    <property type="protein sequence ID" value="CAB4202558.1"/>
    <property type="molecule type" value="Genomic_DNA"/>
</dbReference>
<gene>
    <name evidence="2" type="ORF">UFOVP1369_24</name>
</gene>
<proteinExistence type="predicted"/>
<keyword evidence="1" id="KW-0812">Transmembrane</keyword>
<evidence type="ECO:0000256" key="1">
    <source>
        <dbReference type="SAM" id="Phobius"/>
    </source>
</evidence>
<sequence>MSSIETTAARLSTHEQVCAERYKGIEVRMDNIETRVDAIIVDIKDLKTTNDKQFNEIKGMLTTAKDEKFKTMVSVSGTIIVGLLGLLGYIVVHLK</sequence>
<feature type="transmembrane region" description="Helical" evidence="1">
    <location>
        <begin position="72"/>
        <end position="92"/>
    </location>
</feature>
<protein>
    <submittedName>
        <fullName evidence="2">Uncharacterized protein</fullName>
    </submittedName>
</protein>
<reference evidence="2" key="1">
    <citation type="submission" date="2020-05" db="EMBL/GenBank/DDBJ databases">
        <authorList>
            <person name="Chiriac C."/>
            <person name="Salcher M."/>
            <person name="Ghai R."/>
            <person name="Kavagutti S V."/>
        </authorList>
    </citation>
    <scope>NUCLEOTIDE SEQUENCE</scope>
</reference>
<evidence type="ECO:0000313" key="2">
    <source>
        <dbReference type="EMBL" id="CAB4202558.1"/>
    </source>
</evidence>
<keyword evidence="1" id="KW-0472">Membrane</keyword>
<accession>A0A6J5S224</accession>
<keyword evidence="1" id="KW-1133">Transmembrane helix</keyword>